<evidence type="ECO:0000313" key="11">
    <source>
        <dbReference type="EMBL" id="UYV78100.1"/>
    </source>
</evidence>
<reference evidence="11 12" key="1">
    <citation type="submission" date="2022-01" db="EMBL/GenBank/DDBJ databases">
        <title>A chromosomal length assembly of Cordylochernes scorpioides.</title>
        <authorList>
            <person name="Zeh D."/>
            <person name="Zeh J."/>
        </authorList>
    </citation>
    <scope>NUCLEOTIDE SEQUENCE [LARGE SCALE GENOMIC DNA]</scope>
    <source>
        <strain evidence="11">IN4F17</strain>
        <tissue evidence="11">Whole Body</tissue>
    </source>
</reference>
<evidence type="ECO:0000256" key="7">
    <source>
        <dbReference type="ARBA" id="ARBA00025529"/>
    </source>
</evidence>
<keyword evidence="6 8" id="KW-0482">Metalloprotease</keyword>
<keyword evidence="12" id="KW-1185">Reference proteome</keyword>
<dbReference type="EC" id="3.4.24.-" evidence="9"/>
<gene>
    <name evidence="11" type="ORF">LAZ67_16000112</name>
</gene>
<evidence type="ECO:0000256" key="6">
    <source>
        <dbReference type="ARBA" id="ARBA00023049"/>
    </source>
</evidence>
<keyword evidence="5 8" id="KW-0862">Zinc</keyword>
<dbReference type="InterPro" id="IPR034035">
    <property type="entry name" value="Astacin-like_dom"/>
</dbReference>
<evidence type="ECO:0000313" key="12">
    <source>
        <dbReference type="Proteomes" id="UP001235939"/>
    </source>
</evidence>
<evidence type="ECO:0000256" key="2">
    <source>
        <dbReference type="ARBA" id="ARBA00022670"/>
    </source>
</evidence>
<feature type="binding site" evidence="8">
    <location>
        <position position="64"/>
    </location>
    <ligand>
        <name>Zn(2+)</name>
        <dbReference type="ChEBI" id="CHEBI:29105"/>
        <note>catalytic</note>
    </ligand>
</feature>
<keyword evidence="2 8" id="KW-0645">Protease</keyword>
<evidence type="ECO:0000259" key="10">
    <source>
        <dbReference type="PROSITE" id="PS51864"/>
    </source>
</evidence>
<comment type="subunit">
    <text evidence="1">Monomer.</text>
</comment>
<dbReference type="SUPFAM" id="SSF55486">
    <property type="entry name" value="Metalloproteases ('zincins'), catalytic domain"/>
    <property type="match status" value="1"/>
</dbReference>
<dbReference type="InterPro" id="IPR001506">
    <property type="entry name" value="Peptidase_M12A"/>
</dbReference>
<dbReference type="Pfam" id="PF01400">
    <property type="entry name" value="Astacin"/>
    <property type="match status" value="1"/>
</dbReference>
<dbReference type="PANTHER" id="PTHR10127:SF780">
    <property type="entry name" value="METALLOENDOPEPTIDASE"/>
    <property type="match status" value="1"/>
</dbReference>
<feature type="active site" evidence="8">
    <location>
        <position position="61"/>
    </location>
</feature>
<keyword evidence="4 8" id="KW-0378">Hydrolase</keyword>
<comment type="cofactor">
    <cofactor evidence="8 9">
        <name>Zn(2+)</name>
        <dbReference type="ChEBI" id="CHEBI:29105"/>
    </cofactor>
    <text evidence="8 9">Binds 1 zinc ion per subunit.</text>
</comment>
<dbReference type="PANTHER" id="PTHR10127">
    <property type="entry name" value="DISCOIDIN, CUB, EGF, LAMININ , AND ZINC METALLOPROTEASE DOMAIN CONTAINING"/>
    <property type="match status" value="1"/>
</dbReference>
<evidence type="ECO:0000256" key="8">
    <source>
        <dbReference type="PROSITE-ProRule" id="PRU01211"/>
    </source>
</evidence>
<feature type="domain" description="Peptidase M12A" evidence="10">
    <location>
        <begin position="1"/>
        <end position="201"/>
    </location>
</feature>
<evidence type="ECO:0000256" key="3">
    <source>
        <dbReference type="ARBA" id="ARBA00022723"/>
    </source>
</evidence>
<evidence type="ECO:0000256" key="9">
    <source>
        <dbReference type="RuleBase" id="RU361183"/>
    </source>
</evidence>
<dbReference type="PROSITE" id="PS51864">
    <property type="entry name" value="ASTACIN"/>
    <property type="match status" value="1"/>
</dbReference>
<dbReference type="InterPro" id="IPR024079">
    <property type="entry name" value="MetalloPept_cat_dom_sf"/>
</dbReference>
<name>A0ABY6LAB8_9ARAC</name>
<evidence type="ECO:0000256" key="4">
    <source>
        <dbReference type="ARBA" id="ARBA00022801"/>
    </source>
</evidence>
<evidence type="ECO:0000256" key="5">
    <source>
        <dbReference type="ARBA" id="ARBA00022833"/>
    </source>
</evidence>
<organism evidence="11 12">
    <name type="scientific">Cordylochernes scorpioides</name>
    <dbReference type="NCBI Taxonomy" id="51811"/>
    <lineage>
        <taxon>Eukaryota</taxon>
        <taxon>Metazoa</taxon>
        <taxon>Ecdysozoa</taxon>
        <taxon>Arthropoda</taxon>
        <taxon>Chelicerata</taxon>
        <taxon>Arachnida</taxon>
        <taxon>Pseudoscorpiones</taxon>
        <taxon>Cheliferoidea</taxon>
        <taxon>Chernetidae</taxon>
        <taxon>Cordylochernes</taxon>
    </lineage>
</organism>
<feature type="binding site" evidence="8">
    <location>
        <position position="60"/>
    </location>
    <ligand>
        <name>Zn(2+)</name>
        <dbReference type="ChEBI" id="CHEBI:29105"/>
        <note>catalytic</note>
    </ligand>
</feature>
<proteinExistence type="predicted"/>
<keyword evidence="3 8" id="KW-0479">Metal-binding</keyword>
<comment type="caution">
    <text evidence="8">Lacks conserved residue(s) required for the propagation of feature annotation.</text>
</comment>
<dbReference type="Proteomes" id="UP001235939">
    <property type="component" value="Chromosome 16"/>
</dbReference>
<dbReference type="SMART" id="SM00235">
    <property type="entry name" value="ZnMc"/>
    <property type="match status" value="1"/>
</dbReference>
<evidence type="ECO:0000256" key="1">
    <source>
        <dbReference type="ARBA" id="ARBA00011245"/>
    </source>
</evidence>
<dbReference type="PRINTS" id="PR00480">
    <property type="entry name" value="ASTACIN"/>
</dbReference>
<dbReference type="EMBL" id="CP092878">
    <property type="protein sequence ID" value="UYV78100.1"/>
    <property type="molecule type" value="Genomic_DNA"/>
</dbReference>
<feature type="binding site" evidence="8">
    <location>
        <position position="70"/>
    </location>
    <ligand>
        <name>Zn(2+)</name>
        <dbReference type="ChEBI" id="CHEBI:29105"/>
        <note>catalytic</note>
    </ligand>
</feature>
<dbReference type="InterPro" id="IPR006026">
    <property type="entry name" value="Peptidase_Metallo"/>
</dbReference>
<dbReference type="CDD" id="cd04280">
    <property type="entry name" value="ZnMc_astacin_like"/>
    <property type="match status" value="1"/>
</dbReference>
<accession>A0ABY6LAB8</accession>
<sequence length="201" mass="22400">MAIENYHNKTCLRWVPRDMEPDYVIFVEGDWCTSGPGRLGNGPQYITISSTCLSYTTAVHEMMHAAGFYHEHNRPDRDDYIKVLWENIDPEAFSHFMKMKPGTGNTLGLPYDYVSVVHYHERAFSIDPGRLPSMVPVDPAVNSSFSNVDLSPIVEDVIGFGGVANAKDVIDVPAPKEYIMGEIGGNPSVYCAHRDLSNCGR</sequence>
<protein>
    <recommendedName>
        <fullName evidence="9">Metalloendopeptidase</fullName>
        <ecNumber evidence="9">3.4.24.-</ecNumber>
    </recommendedName>
</protein>
<dbReference type="Gene3D" id="3.40.390.10">
    <property type="entry name" value="Collagenase (Catalytic Domain)"/>
    <property type="match status" value="1"/>
</dbReference>
<comment type="function">
    <text evidence="7">Zinc metalloprotease. Provoques deadhesion of endothelial cells from cell cultures, and also degradation of fibronectin, fibrinogen and gelatin in vitro. Its role in the venom is not fully understood but it might act as a spreading factor that facilitates diffusion of other venom toxins. Alternatively, it might be involved in the proteolytic processing of other venom toxins or it might play a role in extra-oral digestion of prey.</text>
</comment>